<sequence>MEVARTPELCVIPANSHGHVTSLFVP</sequence>
<proteinExistence type="predicted"/>
<protein>
    <submittedName>
        <fullName evidence="1">Uncharacterized protein</fullName>
    </submittedName>
</protein>
<evidence type="ECO:0000313" key="1">
    <source>
        <dbReference type="EMBL" id="JAH07717.1"/>
    </source>
</evidence>
<name>A0A0E9PTV1_ANGAN</name>
<accession>A0A0E9PTV1</accession>
<dbReference type="EMBL" id="GBXM01100860">
    <property type="protein sequence ID" value="JAH07717.1"/>
    <property type="molecule type" value="Transcribed_RNA"/>
</dbReference>
<reference evidence="1" key="2">
    <citation type="journal article" date="2015" name="Fish Shellfish Immunol.">
        <title>Early steps in the European eel (Anguilla anguilla)-Vibrio vulnificus interaction in the gills: Role of the RtxA13 toxin.</title>
        <authorList>
            <person name="Callol A."/>
            <person name="Pajuelo D."/>
            <person name="Ebbesson L."/>
            <person name="Teles M."/>
            <person name="MacKenzie S."/>
            <person name="Amaro C."/>
        </authorList>
    </citation>
    <scope>NUCLEOTIDE SEQUENCE</scope>
</reference>
<reference evidence="1" key="1">
    <citation type="submission" date="2014-11" db="EMBL/GenBank/DDBJ databases">
        <authorList>
            <person name="Amaro Gonzalez C."/>
        </authorList>
    </citation>
    <scope>NUCLEOTIDE SEQUENCE</scope>
</reference>
<organism evidence="1">
    <name type="scientific">Anguilla anguilla</name>
    <name type="common">European freshwater eel</name>
    <name type="synonym">Muraena anguilla</name>
    <dbReference type="NCBI Taxonomy" id="7936"/>
    <lineage>
        <taxon>Eukaryota</taxon>
        <taxon>Metazoa</taxon>
        <taxon>Chordata</taxon>
        <taxon>Craniata</taxon>
        <taxon>Vertebrata</taxon>
        <taxon>Euteleostomi</taxon>
        <taxon>Actinopterygii</taxon>
        <taxon>Neopterygii</taxon>
        <taxon>Teleostei</taxon>
        <taxon>Anguilliformes</taxon>
        <taxon>Anguillidae</taxon>
        <taxon>Anguilla</taxon>
    </lineage>
</organism>
<dbReference type="AlphaFoldDB" id="A0A0E9PTV1"/>